<evidence type="ECO:0000313" key="2">
    <source>
        <dbReference type="Proteomes" id="UP000002770"/>
    </source>
</evidence>
<protein>
    <submittedName>
        <fullName evidence="1">Uncharacterized protein</fullName>
    </submittedName>
</protein>
<dbReference type="EMBL" id="JH413829">
    <property type="protein sequence ID" value="EHL30528.1"/>
    <property type="molecule type" value="Genomic_DNA"/>
</dbReference>
<accession>G9EQD3</accession>
<organism evidence="1 2">
    <name type="scientific">Legionella drancourtii LLAP12</name>
    <dbReference type="NCBI Taxonomy" id="658187"/>
    <lineage>
        <taxon>Bacteria</taxon>
        <taxon>Pseudomonadati</taxon>
        <taxon>Pseudomonadota</taxon>
        <taxon>Gammaproteobacteria</taxon>
        <taxon>Legionellales</taxon>
        <taxon>Legionellaceae</taxon>
        <taxon>Legionella</taxon>
    </lineage>
</organism>
<dbReference type="eggNOG" id="ENOG5030NNS">
    <property type="taxonomic scope" value="Bacteria"/>
</dbReference>
<dbReference type="OrthoDB" id="5638202at2"/>
<dbReference type="STRING" id="658187.LDG_7480"/>
<name>G9EQD3_9GAMM</name>
<keyword evidence="2" id="KW-1185">Reference proteome</keyword>
<dbReference type="RefSeq" id="WP_006871388.1">
    <property type="nucleotide sequence ID" value="NZ_JH413829.1"/>
</dbReference>
<reference evidence="1 2" key="1">
    <citation type="journal article" date="2011" name="BMC Genomics">
        <title>Insight into cross-talk between intra-amoebal pathogens.</title>
        <authorList>
            <person name="Gimenez G."/>
            <person name="Bertelli C."/>
            <person name="Moliner C."/>
            <person name="Robert C."/>
            <person name="Raoult D."/>
            <person name="Fournier P.E."/>
            <person name="Greub G."/>
        </authorList>
    </citation>
    <scope>NUCLEOTIDE SEQUENCE [LARGE SCALE GENOMIC DNA]</scope>
    <source>
        <strain evidence="1 2">LLAP12</strain>
    </source>
</reference>
<proteinExistence type="predicted"/>
<dbReference type="AlphaFoldDB" id="G9EQD3"/>
<sequence>MVIVSLIIKYNKARIEIESVFSGLPHVHTTLIKSLITLANPVTGIVSDITYNDLAKIASVNLAPGRKDGGTPSKQTIRNYIKSIERECGEYFKVISEGQKLQFLFPELPKIYNEVLGTQEVNTEVNSSETVVHTEQNNLLDKQNDTEVNIELNTASEPVKNIIFNNINNNNNNKQSISENFTPNTETLARAEALGYSNASDFSEIQAFIDYNKATGSQFVDFNPIYLRWLAKSVERQQQKKQLGTTGSIHHAKQYSLRTQTHQPSLRERVLKAHASDFTLCGEDTEHFESSQQNNWNYGAFVVEVN</sequence>
<evidence type="ECO:0000313" key="1">
    <source>
        <dbReference type="EMBL" id="EHL30528.1"/>
    </source>
</evidence>
<dbReference type="HOGENOM" id="CLU_828456_0_0_6"/>
<gene>
    <name evidence="1" type="ORF">LDG_7480</name>
</gene>
<dbReference type="Proteomes" id="UP000002770">
    <property type="component" value="Unassembled WGS sequence"/>
</dbReference>
<dbReference type="InParanoid" id="G9EQD3"/>